<sequence length="221" mass="25578">MKEERKEPIQIPHIQTINDHISYLTPTEHPLSANVVIIEGDAFFWVYDVGNHPAVSEILQKKSEQTGKEIRVILSHFHPDHIGNLSEISCEAVYQGKNTFRYTKTGTVIEEDTWFQDGDVWLHLFPIPSSHAKGSLALEVDETWCFLGDAAYATQKNGQTVYNAERLLAEIRVLKNVRAPHFFLSHSEPFQQNKEDVLEWMEAIYEKRKRDESYIKTPQRL</sequence>
<dbReference type="AlphaFoldDB" id="A0A173WGF2"/>
<evidence type="ECO:0000313" key="3">
    <source>
        <dbReference type="Proteomes" id="UP000095706"/>
    </source>
</evidence>
<dbReference type="SMART" id="SM00849">
    <property type="entry name" value="Lactamase_B"/>
    <property type="match status" value="1"/>
</dbReference>
<dbReference type="InterPro" id="IPR001279">
    <property type="entry name" value="Metallo-B-lactamas"/>
</dbReference>
<dbReference type="Proteomes" id="UP000095706">
    <property type="component" value="Unassembled WGS sequence"/>
</dbReference>
<dbReference type="Gene3D" id="3.60.15.10">
    <property type="entry name" value="Ribonuclease Z/Hydroxyacylglutathione hydrolase-like"/>
    <property type="match status" value="1"/>
</dbReference>
<protein>
    <submittedName>
        <fullName evidence="2">Metallo-beta-lactamase superfamily</fullName>
    </submittedName>
</protein>
<feature type="domain" description="Metallo-beta-lactamase" evidence="1">
    <location>
        <begin position="32"/>
        <end position="186"/>
    </location>
</feature>
<dbReference type="GeneID" id="79854836"/>
<evidence type="ECO:0000259" key="1">
    <source>
        <dbReference type="SMART" id="SM00849"/>
    </source>
</evidence>
<gene>
    <name evidence="2" type="ORF">ERS852406_00096</name>
</gene>
<dbReference type="SUPFAM" id="SSF56281">
    <property type="entry name" value="Metallo-hydrolase/oxidoreductase"/>
    <property type="match status" value="1"/>
</dbReference>
<dbReference type="RefSeq" id="WP_055225761.1">
    <property type="nucleotide sequence ID" value="NZ_CYYV01000001.1"/>
</dbReference>
<organism evidence="2 3">
    <name type="scientific">Fusicatenibacter saccharivorans</name>
    <dbReference type="NCBI Taxonomy" id="1150298"/>
    <lineage>
        <taxon>Bacteria</taxon>
        <taxon>Bacillati</taxon>
        <taxon>Bacillota</taxon>
        <taxon>Clostridia</taxon>
        <taxon>Lachnospirales</taxon>
        <taxon>Lachnospiraceae</taxon>
        <taxon>Fusicatenibacter</taxon>
    </lineage>
</organism>
<proteinExistence type="predicted"/>
<name>A0A173WGF2_9FIRM</name>
<dbReference type="EMBL" id="CYYV01000001">
    <property type="protein sequence ID" value="CUN37537.1"/>
    <property type="molecule type" value="Genomic_DNA"/>
</dbReference>
<accession>A0A173WGF2</accession>
<reference evidence="2 3" key="1">
    <citation type="submission" date="2015-09" db="EMBL/GenBank/DDBJ databases">
        <authorList>
            <consortium name="Pathogen Informatics"/>
        </authorList>
    </citation>
    <scope>NUCLEOTIDE SEQUENCE [LARGE SCALE GENOMIC DNA]</scope>
    <source>
        <strain evidence="2 3">2789STDY5608849</strain>
    </source>
</reference>
<evidence type="ECO:0000313" key="2">
    <source>
        <dbReference type="EMBL" id="CUN37537.1"/>
    </source>
</evidence>
<dbReference type="Pfam" id="PF00753">
    <property type="entry name" value="Lactamase_B"/>
    <property type="match status" value="1"/>
</dbReference>
<dbReference type="InterPro" id="IPR036866">
    <property type="entry name" value="RibonucZ/Hydroxyglut_hydro"/>
</dbReference>